<keyword evidence="6 8" id="KW-1133">Transmembrane helix</keyword>
<dbReference type="GO" id="GO:0008324">
    <property type="term" value="F:monoatomic cation transmembrane transporter activity"/>
    <property type="evidence" value="ECO:0007669"/>
    <property type="project" value="InterPro"/>
</dbReference>
<evidence type="ECO:0000256" key="6">
    <source>
        <dbReference type="ARBA" id="ARBA00022989"/>
    </source>
</evidence>
<dbReference type="PANTHER" id="PTHR41394">
    <property type="entry name" value="MAGNESIUM TRANSPORTER MGTE"/>
    <property type="match status" value="1"/>
</dbReference>
<dbReference type="Pfam" id="PF01769">
    <property type="entry name" value="MgtE"/>
    <property type="match status" value="1"/>
</dbReference>
<evidence type="ECO:0000256" key="2">
    <source>
        <dbReference type="ARBA" id="ARBA00009749"/>
    </source>
</evidence>
<protein>
    <recommendedName>
        <fullName evidence="9">SLC41A/MgtE integral membrane domain-containing protein</fullName>
    </recommendedName>
</protein>
<evidence type="ECO:0000259" key="9">
    <source>
        <dbReference type="Pfam" id="PF01769"/>
    </source>
</evidence>
<evidence type="ECO:0000313" key="10">
    <source>
        <dbReference type="EMBL" id="GAG17160.1"/>
    </source>
</evidence>
<feature type="transmembrane region" description="Helical" evidence="8">
    <location>
        <begin position="114"/>
        <end position="135"/>
    </location>
</feature>
<evidence type="ECO:0000256" key="4">
    <source>
        <dbReference type="ARBA" id="ARBA00022692"/>
    </source>
</evidence>
<feature type="non-terminal residue" evidence="10">
    <location>
        <position position="1"/>
    </location>
</feature>
<dbReference type="Gene3D" id="1.10.357.20">
    <property type="entry name" value="SLC41 divalent cation transporters, integral membrane domain"/>
    <property type="match status" value="1"/>
</dbReference>
<dbReference type="PANTHER" id="PTHR41394:SF5">
    <property type="entry name" value="SLC41A_MGTE INTEGRAL MEMBRANE DOMAIN-CONTAINING PROTEIN"/>
    <property type="match status" value="1"/>
</dbReference>
<dbReference type="InterPro" id="IPR036739">
    <property type="entry name" value="SLC41_membr_dom_sf"/>
</dbReference>
<keyword evidence="4 8" id="KW-0812">Transmembrane</keyword>
<dbReference type="SUPFAM" id="SSF161093">
    <property type="entry name" value="MgtE membrane domain-like"/>
    <property type="match status" value="1"/>
</dbReference>
<dbReference type="EMBL" id="BARS01030034">
    <property type="protein sequence ID" value="GAG17160.1"/>
    <property type="molecule type" value="Genomic_DNA"/>
</dbReference>
<dbReference type="GO" id="GO:0016020">
    <property type="term" value="C:membrane"/>
    <property type="evidence" value="ECO:0007669"/>
    <property type="project" value="UniProtKB-SubCell"/>
</dbReference>
<keyword evidence="7 8" id="KW-0472">Membrane</keyword>
<evidence type="ECO:0000256" key="1">
    <source>
        <dbReference type="ARBA" id="ARBA00004141"/>
    </source>
</evidence>
<feature type="transmembrane region" description="Helical" evidence="8">
    <location>
        <begin position="141"/>
        <end position="163"/>
    </location>
</feature>
<dbReference type="InterPro" id="IPR006667">
    <property type="entry name" value="SLC41_membr_dom"/>
</dbReference>
<reference evidence="10" key="1">
    <citation type="journal article" date="2014" name="Front. Microbiol.">
        <title>High frequency of phylogenetically diverse reductive dehalogenase-homologous genes in deep subseafloor sedimentary metagenomes.</title>
        <authorList>
            <person name="Kawai M."/>
            <person name="Futagami T."/>
            <person name="Toyoda A."/>
            <person name="Takaki Y."/>
            <person name="Nishi S."/>
            <person name="Hori S."/>
            <person name="Arai W."/>
            <person name="Tsubouchi T."/>
            <person name="Morono Y."/>
            <person name="Uchiyama I."/>
            <person name="Ito T."/>
            <person name="Fujiyama A."/>
            <person name="Inagaki F."/>
            <person name="Takami H."/>
        </authorList>
    </citation>
    <scope>NUCLEOTIDE SEQUENCE</scope>
    <source>
        <strain evidence="10">Expedition CK06-06</strain>
    </source>
</reference>
<evidence type="ECO:0000256" key="3">
    <source>
        <dbReference type="ARBA" id="ARBA00022448"/>
    </source>
</evidence>
<accession>X0VFT4</accession>
<comment type="subcellular location">
    <subcellularLocation>
        <location evidence="1">Membrane</location>
        <topology evidence="1">Multi-pass membrane protein</topology>
    </subcellularLocation>
</comment>
<evidence type="ECO:0000256" key="8">
    <source>
        <dbReference type="SAM" id="Phobius"/>
    </source>
</evidence>
<comment type="similarity">
    <text evidence="2">Belongs to the SLC41A transporter family.</text>
</comment>
<feature type="transmembrane region" description="Helical" evidence="8">
    <location>
        <begin position="40"/>
        <end position="58"/>
    </location>
</feature>
<keyword evidence="3" id="KW-0813">Transport</keyword>
<organism evidence="10">
    <name type="scientific">marine sediment metagenome</name>
    <dbReference type="NCBI Taxonomy" id="412755"/>
    <lineage>
        <taxon>unclassified sequences</taxon>
        <taxon>metagenomes</taxon>
        <taxon>ecological metagenomes</taxon>
    </lineage>
</organism>
<sequence>DDILDIVEEEISEDVLRMAGIHEDELNYGDQIWKIFRYRLPWLITNLFGGLLTGYLLWLFKVTLADAIVLITFVPVITAMGGNVGIQSSTITVRGLATGDIDLHRLGRTIFKEVRVGLLMALACGLTIGIAAELWHHNPALGFTVGCAMAGAIVVASLMGTLVPIGFKQLGIDPAVASGPFVTTANDITGILIYLSTSTAFLKYIVR</sequence>
<keyword evidence="5" id="KW-0460">Magnesium</keyword>
<comment type="caution">
    <text evidence="10">The sequence shown here is derived from an EMBL/GenBank/DDBJ whole genome shotgun (WGS) entry which is preliminary data.</text>
</comment>
<name>X0VFT4_9ZZZZ</name>
<feature type="transmembrane region" description="Helical" evidence="8">
    <location>
        <begin position="64"/>
        <end position="86"/>
    </location>
</feature>
<dbReference type="AlphaFoldDB" id="X0VFT4"/>
<gene>
    <name evidence="10" type="ORF">S01H1_46878</name>
</gene>
<evidence type="ECO:0000256" key="7">
    <source>
        <dbReference type="ARBA" id="ARBA00023136"/>
    </source>
</evidence>
<feature type="domain" description="SLC41A/MgtE integral membrane" evidence="9">
    <location>
        <begin position="74"/>
        <end position="196"/>
    </location>
</feature>
<proteinExistence type="inferred from homology"/>
<evidence type="ECO:0000256" key="5">
    <source>
        <dbReference type="ARBA" id="ARBA00022842"/>
    </source>
</evidence>